<protein>
    <recommendedName>
        <fullName evidence="8">C2H2-type domain-containing protein</fullName>
    </recommendedName>
</protein>
<sequence>MATKPSAHVCLVCGRAYKTAETLNRHRKNHSATTNYVCDICDASFKWKDLLDRHYNIHSGGKQPLNNSRSQRACDRRSRLKTRCDGMVPCARCTRGGYTCTQKLKGRRARIERLPRASLDSGTSARRHDSPPASIETPEKVASLEAETQFDPQCDWMGSLWLEKPSWQWPLTEVTLATAGRGSIVMSMSPPQAYTMDSWQGNVDLDLTGSYLLPPAPLSDSEGYSPSYMAASVSPLPTTMATTEYDMATASEPTGQSCGQTTRIFLPF</sequence>
<feature type="domain" description="C2H2-type" evidence="8">
    <location>
        <begin position="8"/>
        <end position="35"/>
    </location>
</feature>
<proteinExistence type="predicted"/>
<evidence type="ECO:0000313" key="9">
    <source>
        <dbReference type="EMBL" id="KAF2208743.1"/>
    </source>
</evidence>
<evidence type="ECO:0000256" key="7">
    <source>
        <dbReference type="SAM" id="MobiDB-lite"/>
    </source>
</evidence>
<evidence type="ECO:0000256" key="3">
    <source>
        <dbReference type="ARBA" id="ARBA00023015"/>
    </source>
</evidence>
<keyword evidence="5" id="KW-0539">Nucleus</keyword>
<dbReference type="SUPFAM" id="SSF57667">
    <property type="entry name" value="beta-beta-alpha zinc fingers"/>
    <property type="match status" value="1"/>
</dbReference>
<evidence type="ECO:0000259" key="8">
    <source>
        <dbReference type="PROSITE" id="PS50157"/>
    </source>
</evidence>
<dbReference type="CDD" id="cd00067">
    <property type="entry name" value="GAL4"/>
    <property type="match status" value="1"/>
</dbReference>
<feature type="region of interest" description="Disordered" evidence="7">
    <location>
        <begin position="111"/>
        <end position="137"/>
    </location>
</feature>
<keyword evidence="4" id="KW-0804">Transcription</keyword>
<dbReference type="Pfam" id="PF00172">
    <property type="entry name" value="Zn_clus"/>
    <property type="match status" value="1"/>
</dbReference>
<dbReference type="EMBL" id="ML992692">
    <property type="protein sequence ID" value="KAF2208743.1"/>
    <property type="molecule type" value="Genomic_DNA"/>
</dbReference>
<dbReference type="PROSITE" id="PS00028">
    <property type="entry name" value="ZINC_FINGER_C2H2_1"/>
    <property type="match status" value="2"/>
</dbReference>
<dbReference type="SMART" id="SM00355">
    <property type="entry name" value="ZnF_C2H2"/>
    <property type="match status" value="2"/>
</dbReference>
<evidence type="ECO:0000256" key="2">
    <source>
        <dbReference type="ARBA" id="ARBA00022833"/>
    </source>
</evidence>
<gene>
    <name evidence="9" type="ORF">CERZMDRAFT_101186</name>
</gene>
<keyword evidence="10" id="KW-1185">Reference proteome</keyword>
<dbReference type="OrthoDB" id="3631150at2759"/>
<dbReference type="PANTHER" id="PTHR47660">
    <property type="entry name" value="TRANSCRIPTION FACTOR WITH C2H2 AND ZN(2)-CYS(6) DNA BINDING DOMAIN (EUROFUNG)-RELATED-RELATED"/>
    <property type="match status" value="1"/>
</dbReference>
<evidence type="ECO:0000313" key="10">
    <source>
        <dbReference type="Proteomes" id="UP000799539"/>
    </source>
</evidence>
<dbReference type="AlphaFoldDB" id="A0A6A6F5Q7"/>
<name>A0A6A6F5Q7_9PEZI</name>
<dbReference type="InterPro" id="IPR036864">
    <property type="entry name" value="Zn2-C6_fun-type_DNA-bd_sf"/>
</dbReference>
<reference evidence="9" key="1">
    <citation type="journal article" date="2020" name="Stud. Mycol.">
        <title>101 Dothideomycetes genomes: a test case for predicting lifestyles and emergence of pathogens.</title>
        <authorList>
            <person name="Haridas S."/>
            <person name="Albert R."/>
            <person name="Binder M."/>
            <person name="Bloem J."/>
            <person name="Labutti K."/>
            <person name="Salamov A."/>
            <person name="Andreopoulos B."/>
            <person name="Baker S."/>
            <person name="Barry K."/>
            <person name="Bills G."/>
            <person name="Bluhm B."/>
            <person name="Cannon C."/>
            <person name="Castanera R."/>
            <person name="Culley D."/>
            <person name="Daum C."/>
            <person name="Ezra D."/>
            <person name="Gonzalez J."/>
            <person name="Henrissat B."/>
            <person name="Kuo A."/>
            <person name="Liang C."/>
            <person name="Lipzen A."/>
            <person name="Lutzoni F."/>
            <person name="Magnuson J."/>
            <person name="Mondo S."/>
            <person name="Nolan M."/>
            <person name="Ohm R."/>
            <person name="Pangilinan J."/>
            <person name="Park H.-J."/>
            <person name="Ramirez L."/>
            <person name="Alfaro M."/>
            <person name="Sun H."/>
            <person name="Tritt A."/>
            <person name="Yoshinaga Y."/>
            <person name="Zwiers L.-H."/>
            <person name="Turgeon B."/>
            <person name="Goodwin S."/>
            <person name="Spatafora J."/>
            <person name="Crous P."/>
            <person name="Grigoriev I."/>
        </authorList>
    </citation>
    <scope>NUCLEOTIDE SEQUENCE</scope>
    <source>
        <strain evidence="9">SCOH1-5</strain>
    </source>
</reference>
<dbReference type="InterPro" id="IPR013087">
    <property type="entry name" value="Znf_C2H2_type"/>
</dbReference>
<dbReference type="PROSITE" id="PS50157">
    <property type="entry name" value="ZINC_FINGER_C2H2_2"/>
    <property type="match status" value="2"/>
</dbReference>
<dbReference type="InterPro" id="IPR036236">
    <property type="entry name" value="Znf_C2H2_sf"/>
</dbReference>
<keyword evidence="6" id="KW-0863">Zinc-finger</keyword>
<keyword evidence="1" id="KW-0479">Metal-binding</keyword>
<dbReference type="SMART" id="SM00066">
    <property type="entry name" value="GAL4"/>
    <property type="match status" value="1"/>
</dbReference>
<dbReference type="Proteomes" id="UP000799539">
    <property type="component" value="Unassembled WGS sequence"/>
</dbReference>
<dbReference type="Gene3D" id="3.30.160.60">
    <property type="entry name" value="Classic Zinc Finger"/>
    <property type="match status" value="1"/>
</dbReference>
<evidence type="ECO:0000256" key="5">
    <source>
        <dbReference type="ARBA" id="ARBA00023242"/>
    </source>
</evidence>
<evidence type="ECO:0000256" key="1">
    <source>
        <dbReference type="ARBA" id="ARBA00022723"/>
    </source>
</evidence>
<dbReference type="GO" id="GO:0000981">
    <property type="term" value="F:DNA-binding transcription factor activity, RNA polymerase II-specific"/>
    <property type="evidence" value="ECO:0007669"/>
    <property type="project" value="InterPro"/>
</dbReference>
<evidence type="ECO:0000256" key="4">
    <source>
        <dbReference type="ARBA" id="ARBA00023163"/>
    </source>
</evidence>
<evidence type="ECO:0000256" key="6">
    <source>
        <dbReference type="PROSITE-ProRule" id="PRU00042"/>
    </source>
</evidence>
<feature type="domain" description="C2H2-type" evidence="8">
    <location>
        <begin position="36"/>
        <end position="63"/>
    </location>
</feature>
<accession>A0A6A6F5Q7</accession>
<organism evidence="9 10">
    <name type="scientific">Cercospora zeae-maydis SCOH1-5</name>
    <dbReference type="NCBI Taxonomy" id="717836"/>
    <lineage>
        <taxon>Eukaryota</taxon>
        <taxon>Fungi</taxon>
        <taxon>Dikarya</taxon>
        <taxon>Ascomycota</taxon>
        <taxon>Pezizomycotina</taxon>
        <taxon>Dothideomycetes</taxon>
        <taxon>Dothideomycetidae</taxon>
        <taxon>Mycosphaerellales</taxon>
        <taxon>Mycosphaerellaceae</taxon>
        <taxon>Cercospora</taxon>
    </lineage>
</organism>
<dbReference type="Gene3D" id="4.10.240.10">
    <property type="entry name" value="Zn(2)-C6 fungal-type DNA-binding domain"/>
    <property type="match status" value="1"/>
</dbReference>
<keyword evidence="2" id="KW-0862">Zinc</keyword>
<dbReference type="GO" id="GO:0008270">
    <property type="term" value="F:zinc ion binding"/>
    <property type="evidence" value="ECO:0007669"/>
    <property type="project" value="UniProtKB-KW"/>
</dbReference>
<dbReference type="SUPFAM" id="SSF57701">
    <property type="entry name" value="Zn2/Cys6 DNA-binding domain"/>
    <property type="match status" value="1"/>
</dbReference>
<keyword evidence="3" id="KW-0805">Transcription regulation</keyword>
<dbReference type="InterPro" id="IPR001138">
    <property type="entry name" value="Zn2Cys6_DnaBD"/>
</dbReference>
<dbReference type="Pfam" id="PF00096">
    <property type="entry name" value="zf-C2H2"/>
    <property type="match status" value="2"/>
</dbReference>